<dbReference type="EMBL" id="CP036298">
    <property type="protein sequence ID" value="QDV27307.1"/>
    <property type="molecule type" value="Genomic_DNA"/>
</dbReference>
<accession>A0A518GFG5</accession>
<dbReference type="KEGG" id="ahel:Q31a_56950"/>
<dbReference type="AlphaFoldDB" id="A0A518GFG5"/>
<evidence type="ECO:0000313" key="2">
    <source>
        <dbReference type="Proteomes" id="UP000318017"/>
    </source>
</evidence>
<reference evidence="1 2" key="1">
    <citation type="submission" date="2019-02" db="EMBL/GenBank/DDBJ databases">
        <title>Deep-cultivation of Planctomycetes and their phenomic and genomic characterization uncovers novel biology.</title>
        <authorList>
            <person name="Wiegand S."/>
            <person name="Jogler M."/>
            <person name="Boedeker C."/>
            <person name="Pinto D."/>
            <person name="Vollmers J."/>
            <person name="Rivas-Marin E."/>
            <person name="Kohn T."/>
            <person name="Peeters S.H."/>
            <person name="Heuer A."/>
            <person name="Rast P."/>
            <person name="Oberbeckmann S."/>
            <person name="Bunk B."/>
            <person name="Jeske O."/>
            <person name="Meyerdierks A."/>
            <person name="Storesund J.E."/>
            <person name="Kallscheuer N."/>
            <person name="Luecker S."/>
            <person name="Lage O.M."/>
            <person name="Pohl T."/>
            <person name="Merkel B.J."/>
            <person name="Hornburger P."/>
            <person name="Mueller R.-W."/>
            <person name="Bruemmer F."/>
            <person name="Labrenz M."/>
            <person name="Spormann A.M."/>
            <person name="Op den Camp H."/>
            <person name="Overmann J."/>
            <person name="Amann R."/>
            <person name="Jetten M.S.M."/>
            <person name="Mascher T."/>
            <person name="Medema M.H."/>
            <person name="Devos D.P."/>
            <person name="Kaster A.-K."/>
            <person name="Ovreas L."/>
            <person name="Rohde M."/>
            <person name="Galperin M.Y."/>
            <person name="Jogler C."/>
        </authorList>
    </citation>
    <scope>NUCLEOTIDE SEQUENCE [LARGE SCALE GENOMIC DNA]</scope>
    <source>
        <strain evidence="1 2">Q31a</strain>
    </source>
</reference>
<sequence>MAPRTVSLGLPTHPCVKAKEIKGSYSYSYANSNSSAVHRGTISPAPPATAWRLHKAWGGETEFHELDA</sequence>
<keyword evidence="2" id="KW-1185">Reference proteome</keyword>
<gene>
    <name evidence="1" type="ORF">Q31a_56950</name>
</gene>
<protein>
    <submittedName>
        <fullName evidence="1">Uncharacterized protein</fullName>
    </submittedName>
</protein>
<proteinExistence type="predicted"/>
<dbReference type="Proteomes" id="UP000318017">
    <property type="component" value="Chromosome"/>
</dbReference>
<organism evidence="1 2">
    <name type="scientific">Aureliella helgolandensis</name>
    <dbReference type="NCBI Taxonomy" id="2527968"/>
    <lineage>
        <taxon>Bacteria</taxon>
        <taxon>Pseudomonadati</taxon>
        <taxon>Planctomycetota</taxon>
        <taxon>Planctomycetia</taxon>
        <taxon>Pirellulales</taxon>
        <taxon>Pirellulaceae</taxon>
        <taxon>Aureliella</taxon>
    </lineage>
</organism>
<name>A0A518GFG5_9BACT</name>
<evidence type="ECO:0000313" key="1">
    <source>
        <dbReference type="EMBL" id="QDV27307.1"/>
    </source>
</evidence>